<dbReference type="AlphaFoldDB" id="V8QNN8"/>
<dbReference type="PATRIC" id="fig|1424334.3.peg.3737"/>
<evidence type="ECO:0000256" key="5">
    <source>
        <dbReference type="ARBA" id="ARBA00023004"/>
    </source>
</evidence>
<dbReference type="Gene3D" id="3.60.130.10">
    <property type="entry name" value="Clavaminate synthase-like"/>
    <property type="match status" value="1"/>
</dbReference>
<dbReference type="eggNOG" id="COG2175">
    <property type="taxonomic scope" value="Bacteria"/>
</dbReference>
<evidence type="ECO:0000313" key="7">
    <source>
        <dbReference type="EMBL" id="ETF01272.1"/>
    </source>
</evidence>
<dbReference type="HOGENOM" id="CLU_036005_2_0_4"/>
<accession>V8QNN8</accession>
<dbReference type="Proteomes" id="UP000018733">
    <property type="component" value="Unassembled WGS sequence"/>
</dbReference>
<keyword evidence="8" id="KW-1185">Reference proteome</keyword>
<comment type="caution">
    <text evidence="7">The sequence shown here is derived from an EMBL/GenBank/DDBJ whole genome shotgun (WGS) entry which is preliminary data.</text>
</comment>
<name>V8QNN8_9BURK</name>
<evidence type="ECO:0000256" key="1">
    <source>
        <dbReference type="ARBA" id="ARBA00005896"/>
    </source>
</evidence>
<keyword evidence="5" id="KW-0408">Iron</keyword>
<sequence>MELTPVNARFVAEVTNINLANPLMPGDRDALQQHLEQFAVLVFPDQPLTEDQQLTIAKIFGNLEVSVGASIYNANRPRRLGHSELSDISNLDEAGKILDDGDIRRLINISNQLWHTDSSFKQTPASVSLLSAQEIPPVGGATEFADMRAAWDALDEQTQTKLKPLIAVHDYFHSRGLTGFDINGIPDSWREMQPPVRQVLVRHHQASDRFSLYLASHISEIVGMTDAESKTLVDELMAFATQPQFVYRHRWRPNDLLIWDNRSTMHRGTGFDEKYRRSMRRATVQDVGPTVAPDNSTNRYLQKETV</sequence>
<evidence type="ECO:0000259" key="6">
    <source>
        <dbReference type="Pfam" id="PF02668"/>
    </source>
</evidence>
<dbReference type="STRING" id="1424334.W822_18615"/>
<protein>
    <submittedName>
        <fullName evidence="7">Alpha-ketoglutarate-dependent 2,4-dichlorophenoxyacetate dioxygenase</fullName>
    </submittedName>
</protein>
<dbReference type="OrthoDB" id="8893262at2"/>
<comment type="similarity">
    <text evidence="1">Belongs to the TfdA dioxygenase family.</text>
</comment>
<dbReference type="Pfam" id="PF02668">
    <property type="entry name" value="TauD"/>
    <property type="match status" value="1"/>
</dbReference>
<dbReference type="InterPro" id="IPR042098">
    <property type="entry name" value="TauD-like_sf"/>
</dbReference>
<feature type="domain" description="TauD/TfdA-like" evidence="6">
    <location>
        <begin position="5"/>
        <end position="283"/>
    </location>
</feature>
<dbReference type="InterPro" id="IPR051178">
    <property type="entry name" value="TfdA_dioxygenase"/>
</dbReference>
<keyword evidence="4" id="KW-0560">Oxidoreductase</keyword>
<dbReference type="GO" id="GO:0016706">
    <property type="term" value="F:2-oxoglutarate-dependent dioxygenase activity"/>
    <property type="evidence" value="ECO:0007669"/>
    <property type="project" value="UniProtKB-ARBA"/>
</dbReference>
<dbReference type="GO" id="GO:0046872">
    <property type="term" value="F:metal ion binding"/>
    <property type="evidence" value="ECO:0007669"/>
    <property type="project" value="UniProtKB-KW"/>
</dbReference>
<dbReference type="SUPFAM" id="SSF51197">
    <property type="entry name" value="Clavaminate synthase-like"/>
    <property type="match status" value="1"/>
</dbReference>
<dbReference type="RefSeq" id="WP_024006655.1">
    <property type="nucleotide sequence ID" value="NZ_KI650981.1"/>
</dbReference>
<keyword evidence="2" id="KW-0479">Metal-binding</keyword>
<evidence type="ECO:0000256" key="2">
    <source>
        <dbReference type="ARBA" id="ARBA00022723"/>
    </source>
</evidence>
<dbReference type="PANTHER" id="PTHR43779:SF3">
    <property type="entry name" value="(3R)-3-[(CARBOXYMETHYL)AMINO]FATTY ACID OXYGENASE_DECARBOXYLASE"/>
    <property type="match status" value="1"/>
</dbReference>
<dbReference type="InterPro" id="IPR003819">
    <property type="entry name" value="TauD/TfdA-like"/>
</dbReference>
<gene>
    <name evidence="7" type="ORF">W822_18615</name>
</gene>
<dbReference type="EMBL" id="AYXT01000012">
    <property type="protein sequence ID" value="ETF01272.1"/>
    <property type="molecule type" value="Genomic_DNA"/>
</dbReference>
<keyword evidence="3 7" id="KW-0223">Dioxygenase</keyword>
<evidence type="ECO:0000256" key="3">
    <source>
        <dbReference type="ARBA" id="ARBA00022964"/>
    </source>
</evidence>
<evidence type="ECO:0000256" key="4">
    <source>
        <dbReference type="ARBA" id="ARBA00023002"/>
    </source>
</evidence>
<proteinExistence type="inferred from homology"/>
<organism evidence="7 8">
    <name type="scientific">Advenella kashmirensis W13003</name>
    <dbReference type="NCBI Taxonomy" id="1424334"/>
    <lineage>
        <taxon>Bacteria</taxon>
        <taxon>Pseudomonadati</taxon>
        <taxon>Pseudomonadota</taxon>
        <taxon>Betaproteobacteria</taxon>
        <taxon>Burkholderiales</taxon>
        <taxon>Alcaligenaceae</taxon>
    </lineage>
</organism>
<evidence type="ECO:0000313" key="8">
    <source>
        <dbReference type="Proteomes" id="UP000018733"/>
    </source>
</evidence>
<dbReference type="PANTHER" id="PTHR43779">
    <property type="entry name" value="DIOXYGENASE RV0097-RELATED"/>
    <property type="match status" value="1"/>
</dbReference>
<reference evidence="7 8" key="1">
    <citation type="journal article" date="2014" name="Genome Announc.">
        <title>Draft Genome Sequence of Advenella kashmirensis Strain W13003, a Polycyclic Aromatic Hydrocarbon-Degrading Bacterium.</title>
        <authorList>
            <person name="Wang X."/>
            <person name="Jin D."/>
            <person name="Zhou L."/>
            <person name="Wu L."/>
            <person name="An W."/>
            <person name="Zhao L."/>
        </authorList>
    </citation>
    <scope>NUCLEOTIDE SEQUENCE [LARGE SCALE GENOMIC DNA]</scope>
    <source>
        <strain evidence="7 8">W13003</strain>
    </source>
</reference>